<dbReference type="HOGENOM" id="CLU_001162_0_0_1"/>
<dbReference type="PROSITE" id="PS51406">
    <property type="entry name" value="FIBRINOGEN_C_2"/>
    <property type="match status" value="1"/>
</dbReference>
<gene>
    <name evidence="14 16 17" type="primary">tnn</name>
</gene>
<feature type="domain" description="Fibrinogen C-terminal" evidence="13">
    <location>
        <begin position="890"/>
        <end position="1107"/>
    </location>
</feature>
<evidence type="ECO:0000256" key="10">
    <source>
        <dbReference type="PROSITE-ProRule" id="PRU00076"/>
    </source>
</evidence>
<dbReference type="OMA" id="CRPNGRC"/>
<feature type="domain" description="Fibronectin type-III" evidence="12">
    <location>
        <begin position="448"/>
        <end position="534"/>
    </location>
</feature>
<sequence length="1109" mass="121954">MKGTSRTKAIRLRNSGMDIIMSFWAVLVFLLCAPPYLLTSAAAIKTTQIDNCSSEKGLTFTHVYSSPGEENEKLQTVHSDEQNLVFRHYIHLQNPAADCEKNKLLNDLLSRLQALEVEMKELKEKCDGCCGGSGACHNCNGHGRFLPQLGHCQCDEGWEGDDCSTKSCPNNCAGNGKCIDGVCQCAPGYSGPDCSEKVCPFDCGKYGTCEDGSCKCAEGYTGPACRKKKCPFDCGEFGTCVDGTCQCSEGYTGPACRKKKCPLDCGEHGKCIDGSCKCSEGYKGVDCKEKKCAVDCGPNGRCVDGQCVCNDGFMGSSCSIEIASLCSGHGKYLMDTGGCQCDDGWEGTDCSQRSCPNNCDNNGVCVDGVCQCFSGYTGLDCSERECPFDCGEHGSCVDGACKCSVGYTGLTCREEDCLVNCGENGRCDGGQCFCEEGFIGEDCSEVITVQNLHLISATEDSLSIAWDMLLEVDYYLLVYYPLDNEGLKKEIQVSVDKDTYQIMGLNPGTKYKVLMYNAKNGVTSQPAELLAKTDSISLGTLWVAEETEDSLEVEWENPIVNVDHYKLKYAQQLNGAEREVIVSQSQDPKSRYTITGLQPSTSYQISVQTVRSGLEGKPSTAVGVTGIDGPKNLVTTEVGEDTASLSWKGSQADIDKYMLRYSAHDGIAEEISLGKEKISTSLSNLTPGTEYMFHLWAEKGTQQSKRTSVTAVTEIDPPKNLQYSKSQPQASLTWNQPIAQIDGYVLVLEDSDGGQQEIQLDSTVNNFELQDLNKGLKYTVYLLAYRGDRRSRQVTTSFYTDIDPPTNLQSFDVTQTEASLTWTPPRAKIDGYILTYTDADGSTEEIQLDSSSKSFAMKNLKKGLKYTVYLTAFKGDSRSSQASTIFSTVAFIITHPSDCIQIQLSGNRQSGVYTIYPGGDTAKGVRVYCDQETDGGGWIVFQRRNSGKLDFYQRWRTYVEGFGDPSDEFWLGLEWIHKLTSSPGNNYEIRVDLRAGDESVYAFYRNFRVGSSKDRYKLSISDYSGTAGDGLTYHNGWKFSTWDKDNDIALTNCALSHRGAFWYKNCHLANLNGQYGETGHSQGVNWEPWKGHEFSVPFVEMKMRPNLKS</sequence>
<reference evidence="14" key="1">
    <citation type="journal article" date="2010" name="Science">
        <title>The genome of the Western clawed frog Xenopus tropicalis.</title>
        <authorList>
            <person name="Hellsten U."/>
            <person name="Harland R.M."/>
            <person name="Gilchrist M.J."/>
            <person name="Hendrix D."/>
            <person name="Jurka J."/>
            <person name="Kapitonov V."/>
            <person name="Ovcharenko I."/>
            <person name="Putnam N.H."/>
            <person name="Shu S."/>
            <person name="Taher L."/>
            <person name="Blitz I.L."/>
            <person name="Blumberg B."/>
            <person name="Dichmann D.S."/>
            <person name="Dubchak I."/>
            <person name="Amaya E."/>
            <person name="Detter J.C."/>
            <person name="Fletcher R."/>
            <person name="Gerhard D.S."/>
            <person name="Goodstein D."/>
            <person name="Graves T."/>
            <person name="Grigoriev I.V."/>
            <person name="Grimwood J."/>
            <person name="Kawashima T."/>
            <person name="Lindquist E."/>
            <person name="Lucas S.M."/>
            <person name="Mead P.E."/>
            <person name="Mitros T."/>
            <person name="Ogino H."/>
            <person name="Ohta Y."/>
            <person name="Poliakov A.V."/>
            <person name="Pollet N."/>
            <person name="Robert J."/>
            <person name="Salamov A."/>
            <person name="Sater A.K."/>
            <person name="Schmutz J."/>
            <person name="Terry A."/>
            <person name="Vize P.D."/>
            <person name="Warren W.C."/>
            <person name="Wells D."/>
            <person name="Wills A."/>
            <person name="Wilson R.K."/>
            <person name="Zimmerman L.B."/>
            <person name="Zorn A.M."/>
            <person name="Grainger R."/>
            <person name="Grammer T."/>
            <person name="Khokha M.K."/>
            <person name="Richardson P.M."/>
            <person name="Rokhsar D.S."/>
        </authorList>
    </citation>
    <scope>NUCLEOTIDE SEQUENCE [LARGE SCALE GENOMIC DNA]</scope>
    <source>
        <strain evidence="14">Nigerian</strain>
    </source>
</reference>
<comment type="similarity">
    <text evidence="2">Belongs to the tenascin family.</text>
</comment>
<evidence type="ECO:0000256" key="4">
    <source>
        <dbReference type="ARBA" id="ARBA00022530"/>
    </source>
</evidence>
<dbReference type="SUPFAM" id="SSF56496">
    <property type="entry name" value="Fibrinogen C-terminal domain-like"/>
    <property type="match status" value="1"/>
</dbReference>
<dbReference type="Proteomes" id="UP000008143">
    <property type="component" value="Chromosome 4"/>
</dbReference>
<dbReference type="PANTHER" id="PTHR46708">
    <property type="entry name" value="TENASCIN"/>
    <property type="match status" value="1"/>
</dbReference>
<dbReference type="SMART" id="SM00186">
    <property type="entry name" value="FBG"/>
    <property type="match status" value="1"/>
</dbReference>
<comment type="subcellular location">
    <subcellularLocation>
        <location evidence="1">Secreted</location>
        <location evidence="1">Extracellular space</location>
        <location evidence="1">Extracellular matrix</location>
    </subcellularLocation>
</comment>
<dbReference type="FunFam" id="3.90.215.10:FF:000001">
    <property type="entry name" value="Tenascin isoform 1"/>
    <property type="match status" value="1"/>
</dbReference>
<evidence type="ECO:0000256" key="3">
    <source>
        <dbReference type="ARBA" id="ARBA00022525"/>
    </source>
</evidence>
<dbReference type="Ensembl" id="ENSXETT00000043349">
    <property type="protein sequence ID" value="ENSXETP00000043349"/>
    <property type="gene ID" value="ENSXETG00000020064"/>
</dbReference>
<dbReference type="CTD" id="63923"/>
<keyword evidence="7" id="KW-0677">Repeat</keyword>
<dbReference type="SUPFAM" id="SSF49265">
    <property type="entry name" value="Fibronectin type III"/>
    <property type="match status" value="4"/>
</dbReference>
<dbReference type="Pfam" id="PF25024">
    <property type="entry name" value="EGF_TEN"/>
    <property type="match status" value="1"/>
</dbReference>
<evidence type="ECO:0000313" key="14">
    <source>
        <dbReference type="Ensembl" id="ENSXETP00000043349"/>
    </source>
</evidence>
<keyword evidence="15" id="KW-1185">Reference proteome</keyword>
<dbReference type="SMART" id="SM00181">
    <property type="entry name" value="EGF"/>
    <property type="match status" value="9"/>
</dbReference>
<keyword evidence="6" id="KW-0732">Signal</keyword>
<dbReference type="KEGG" id="xtr:100491528"/>
<dbReference type="PANTHER" id="PTHR46708:SF12">
    <property type="entry name" value="TENASCIN N"/>
    <property type="match status" value="1"/>
</dbReference>
<dbReference type="InterPro" id="IPR036056">
    <property type="entry name" value="Fibrinogen-like_C"/>
</dbReference>
<dbReference type="InterPro" id="IPR013783">
    <property type="entry name" value="Ig-like_fold"/>
</dbReference>
<evidence type="ECO:0000256" key="2">
    <source>
        <dbReference type="ARBA" id="ARBA00008673"/>
    </source>
</evidence>
<feature type="disulfide bond" evidence="10">
    <location>
        <begin position="185"/>
        <end position="194"/>
    </location>
</feature>
<dbReference type="InterPro" id="IPR003961">
    <property type="entry name" value="FN3_dom"/>
</dbReference>
<dbReference type="ExpressionAtlas" id="F6Y6E2">
    <property type="expression patterns" value="baseline"/>
</dbReference>
<feature type="domain" description="Fibronectin type-III" evidence="12">
    <location>
        <begin position="717"/>
        <end position="803"/>
    </location>
</feature>
<dbReference type="GeneTree" id="ENSGT00940000160553"/>
<dbReference type="NCBIfam" id="NF040941">
    <property type="entry name" value="GGGWT_bact"/>
    <property type="match status" value="1"/>
</dbReference>
<dbReference type="eggNOG" id="KOG1225">
    <property type="taxonomic scope" value="Eukaryota"/>
</dbReference>
<evidence type="ECO:0000256" key="6">
    <source>
        <dbReference type="ARBA" id="ARBA00022729"/>
    </source>
</evidence>
<evidence type="ECO:0000256" key="8">
    <source>
        <dbReference type="ARBA" id="ARBA00023157"/>
    </source>
</evidence>
<protein>
    <submittedName>
        <fullName evidence="14 16">Tenascin-N</fullName>
    </submittedName>
</protein>
<dbReference type="PROSITE" id="PS50026">
    <property type="entry name" value="EGF_3"/>
    <property type="match status" value="2"/>
</dbReference>
<name>F6Y6E2_XENTR</name>
<keyword evidence="8 10" id="KW-1015">Disulfide bond</keyword>
<keyword evidence="4" id="KW-0272">Extracellular matrix</keyword>
<dbReference type="InterPro" id="IPR002181">
    <property type="entry name" value="Fibrinogen_a/b/g_C_dom"/>
</dbReference>
<evidence type="ECO:0000256" key="1">
    <source>
        <dbReference type="ARBA" id="ARBA00004498"/>
    </source>
</evidence>
<dbReference type="CDD" id="cd00063">
    <property type="entry name" value="FN3"/>
    <property type="match status" value="4"/>
</dbReference>
<dbReference type="eggNOG" id="KOG2579">
    <property type="taxonomic scope" value="Eukaryota"/>
</dbReference>
<dbReference type="Xenbase" id="XB-GENE-998034">
    <property type="gene designation" value="tnn"/>
</dbReference>
<evidence type="ECO:0000259" key="13">
    <source>
        <dbReference type="PROSITE" id="PS51406"/>
    </source>
</evidence>
<dbReference type="InterPro" id="IPR050991">
    <property type="entry name" value="ECM_Regulatory_Proteins"/>
</dbReference>
<dbReference type="Gene3D" id="2.10.25.10">
    <property type="entry name" value="Laminin"/>
    <property type="match status" value="9"/>
</dbReference>
<evidence type="ECO:0000313" key="17">
    <source>
        <dbReference type="Xenbase" id="XB-GENE-998034"/>
    </source>
</evidence>
<dbReference type="FunFam" id="2.60.40.10:FF:000099">
    <property type="entry name" value="Fibronectin 1"/>
    <property type="match status" value="1"/>
</dbReference>
<feature type="domain" description="Fibronectin type-III" evidence="12">
    <location>
        <begin position="537"/>
        <end position="630"/>
    </location>
</feature>
<evidence type="ECO:0000256" key="7">
    <source>
        <dbReference type="ARBA" id="ARBA00022737"/>
    </source>
</evidence>
<reference evidence="16" key="3">
    <citation type="submission" date="2025-04" db="UniProtKB">
        <authorList>
            <consortium name="RefSeq"/>
        </authorList>
    </citation>
    <scope>IDENTIFICATION</scope>
    <source>
        <strain evidence="16">Nigerian</strain>
        <tissue evidence="16">Liver and blood</tissue>
    </source>
</reference>
<keyword evidence="3" id="KW-0964">Secreted</keyword>
<dbReference type="Gene3D" id="3.90.215.10">
    <property type="entry name" value="Gamma Fibrinogen, chain A, domain 1"/>
    <property type="match status" value="1"/>
</dbReference>
<dbReference type="AGR" id="Xenbase:XB-GENE-998034"/>
<accession>F6Y6E2</accession>
<dbReference type="InterPro" id="IPR000742">
    <property type="entry name" value="EGF"/>
</dbReference>
<feature type="disulfide bond" evidence="10">
    <location>
        <begin position="355"/>
        <end position="365"/>
    </location>
</feature>
<feature type="domain" description="EGF-like" evidence="11">
    <location>
        <begin position="351"/>
        <end position="382"/>
    </location>
</feature>
<feature type="domain" description="Fibronectin type-III" evidence="12">
    <location>
        <begin position="804"/>
        <end position="897"/>
    </location>
</feature>
<dbReference type="RefSeq" id="XP_017949080.2">
    <property type="nucleotide sequence ID" value="XM_018093591.2"/>
</dbReference>
<evidence type="ECO:0000313" key="16">
    <source>
        <dbReference type="RefSeq" id="XP_017949080.2"/>
    </source>
</evidence>
<feature type="disulfide bond" evidence="10">
    <location>
        <begin position="168"/>
        <end position="178"/>
    </location>
</feature>
<feature type="domain" description="EGF-like" evidence="11">
    <location>
        <begin position="164"/>
        <end position="195"/>
    </location>
</feature>
<dbReference type="SMART" id="SM00060">
    <property type="entry name" value="FN3"/>
    <property type="match status" value="5"/>
</dbReference>
<dbReference type="Gene3D" id="2.60.40.10">
    <property type="entry name" value="Immunoglobulins"/>
    <property type="match status" value="5"/>
</dbReference>
<proteinExistence type="inferred from homology"/>
<keyword evidence="5 10" id="KW-0245">EGF-like domain</keyword>
<dbReference type="OrthoDB" id="6130531at2759"/>
<dbReference type="PROSITE" id="PS00022">
    <property type="entry name" value="EGF_1"/>
    <property type="match status" value="3"/>
</dbReference>
<dbReference type="CDD" id="cd00054">
    <property type="entry name" value="EGF_CA"/>
    <property type="match status" value="2"/>
</dbReference>
<dbReference type="Pfam" id="PF00147">
    <property type="entry name" value="Fibrinogen_C"/>
    <property type="match status" value="1"/>
</dbReference>
<dbReference type="PROSITE" id="PS50853">
    <property type="entry name" value="FN3"/>
    <property type="match status" value="4"/>
</dbReference>
<reference evidence="14" key="2">
    <citation type="submission" date="2011-06" db="UniProtKB">
        <authorList>
            <consortium name="Ensembl"/>
        </authorList>
    </citation>
    <scope>IDENTIFICATION</scope>
</reference>
<dbReference type="InterPro" id="IPR036116">
    <property type="entry name" value="FN3_sf"/>
</dbReference>
<evidence type="ECO:0000313" key="15">
    <source>
        <dbReference type="Proteomes" id="UP000008143"/>
    </source>
</evidence>
<evidence type="ECO:0000256" key="9">
    <source>
        <dbReference type="ARBA" id="ARBA00023180"/>
    </source>
</evidence>
<evidence type="ECO:0000256" key="5">
    <source>
        <dbReference type="ARBA" id="ARBA00022536"/>
    </source>
</evidence>
<dbReference type="FunFam" id="2.10.25.10:FF:000001">
    <property type="entry name" value="Tenascin C"/>
    <property type="match status" value="2"/>
</dbReference>
<dbReference type="Pfam" id="PF00041">
    <property type="entry name" value="fn3"/>
    <property type="match status" value="5"/>
</dbReference>
<dbReference type="InterPro" id="IPR014716">
    <property type="entry name" value="Fibrinogen_a/b/g_C_1"/>
</dbReference>
<organism evidence="14">
    <name type="scientific">Xenopus tropicalis</name>
    <name type="common">Western clawed frog</name>
    <name type="synonym">Silurana tropicalis</name>
    <dbReference type="NCBI Taxonomy" id="8364"/>
    <lineage>
        <taxon>Eukaryota</taxon>
        <taxon>Metazoa</taxon>
        <taxon>Chordata</taxon>
        <taxon>Craniata</taxon>
        <taxon>Vertebrata</taxon>
        <taxon>Euteleostomi</taxon>
        <taxon>Amphibia</taxon>
        <taxon>Batrachia</taxon>
        <taxon>Anura</taxon>
        <taxon>Pipoidea</taxon>
        <taxon>Pipidae</taxon>
        <taxon>Xenopodinae</taxon>
        <taxon>Xenopus</taxon>
        <taxon>Silurana</taxon>
    </lineage>
</organism>
<evidence type="ECO:0000259" key="11">
    <source>
        <dbReference type="PROSITE" id="PS50026"/>
    </source>
</evidence>
<keyword evidence="9" id="KW-0325">Glycoprotein</keyword>
<dbReference type="Bgee" id="ENSXETG00000020064">
    <property type="expression patterns" value="Expressed in post-anal tail and 6 other cell types or tissues"/>
</dbReference>
<dbReference type="GeneID" id="100491528"/>
<dbReference type="CDD" id="cd00087">
    <property type="entry name" value="FReD"/>
    <property type="match status" value="1"/>
</dbReference>
<dbReference type="Pfam" id="PF23106">
    <property type="entry name" value="EGF_Teneurin"/>
    <property type="match status" value="3"/>
</dbReference>
<feature type="disulfide bond" evidence="10">
    <location>
        <begin position="372"/>
        <end position="381"/>
    </location>
</feature>
<dbReference type="PROSITE" id="PS01186">
    <property type="entry name" value="EGF_2"/>
    <property type="match status" value="3"/>
</dbReference>
<comment type="caution">
    <text evidence="10">Lacks conserved residue(s) required for the propagation of feature annotation.</text>
</comment>
<dbReference type="AlphaFoldDB" id="F6Y6E2"/>
<evidence type="ECO:0000259" key="12">
    <source>
        <dbReference type="PROSITE" id="PS50853"/>
    </source>
</evidence>
<dbReference type="FunFam" id="2.10.25.10:FF:000026">
    <property type="entry name" value="Teneurin transmembrane protein 2"/>
    <property type="match status" value="1"/>
</dbReference>